<comment type="similarity">
    <text evidence="7">Belongs to the SPRING family.</text>
</comment>
<dbReference type="PANTHER" id="PTHR13481:SF0">
    <property type="entry name" value="SREBP REGULATING GENE PROTEIN"/>
    <property type="match status" value="1"/>
</dbReference>
<keyword evidence="11" id="KW-1185">Reference proteome</keyword>
<gene>
    <name evidence="10" type="ORF">QTP70_015874</name>
</gene>
<evidence type="ECO:0000256" key="4">
    <source>
        <dbReference type="ARBA" id="ARBA00023034"/>
    </source>
</evidence>
<keyword evidence="2 9" id="KW-0812">Transmembrane</keyword>
<evidence type="ECO:0000256" key="2">
    <source>
        <dbReference type="ARBA" id="ARBA00022692"/>
    </source>
</evidence>
<dbReference type="PANTHER" id="PTHR13481">
    <property type="entry name" value="SREBP REGULATING GENE PROTEIN"/>
    <property type="match status" value="1"/>
</dbReference>
<dbReference type="EMBL" id="JAUCMX010000021">
    <property type="protein sequence ID" value="KAK3514349.1"/>
    <property type="molecule type" value="Genomic_DNA"/>
</dbReference>
<evidence type="ECO:0000256" key="1">
    <source>
        <dbReference type="ARBA" id="ARBA00004194"/>
    </source>
</evidence>
<keyword evidence="6" id="KW-0325">Glycoprotein</keyword>
<dbReference type="Proteomes" id="UP001274896">
    <property type="component" value="Unassembled WGS sequence"/>
</dbReference>
<evidence type="ECO:0000313" key="11">
    <source>
        <dbReference type="Proteomes" id="UP001274896"/>
    </source>
</evidence>
<dbReference type="GO" id="GO:2000640">
    <property type="term" value="P:positive regulation of SREBP signaling pathway"/>
    <property type="evidence" value="ECO:0007669"/>
    <property type="project" value="InterPro"/>
</dbReference>
<dbReference type="InterPro" id="IPR019352">
    <property type="entry name" value="SPRING1"/>
</dbReference>
<evidence type="ECO:0000313" key="10">
    <source>
        <dbReference type="EMBL" id="KAK3514349.1"/>
    </source>
</evidence>
<keyword evidence="5 9" id="KW-0472">Membrane</keyword>
<evidence type="ECO:0000256" key="9">
    <source>
        <dbReference type="SAM" id="Phobius"/>
    </source>
</evidence>
<protein>
    <recommendedName>
        <fullName evidence="8">SREBP regulating gene protein</fullName>
    </recommendedName>
</protein>
<keyword evidence="3 9" id="KW-1133">Transmembrane helix</keyword>
<evidence type="ECO:0000256" key="5">
    <source>
        <dbReference type="ARBA" id="ARBA00023136"/>
    </source>
</evidence>
<organism evidence="10 11">
    <name type="scientific">Hemibagrus guttatus</name>
    <dbReference type="NCBI Taxonomy" id="175788"/>
    <lineage>
        <taxon>Eukaryota</taxon>
        <taxon>Metazoa</taxon>
        <taxon>Chordata</taxon>
        <taxon>Craniata</taxon>
        <taxon>Vertebrata</taxon>
        <taxon>Euteleostomi</taxon>
        <taxon>Actinopterygii</taxon>
        <taxon>Neopterygii</taxon>
        <taxon>Teleostei</taxon>
        <taxon>Ostariophysi</taxon>
        <taxon>Siluriformes</taxon>
        <taxon>Bagridae</taxon>
        <taxon>Hemibagrus</taxon>
    </lineage>
</organism>
<evidence type="ECO:0000256" key="3">
    <source>
        <dbReference type="ARBA" id="ARBA00022989"/>
    </source>
</evidence>
<evidence type="ECO:0000256" key="8">
    <source>
        <dbReference type="ARBA" id="ARBA00023485"/>
    </source>
</evidence>
<comment type="caution">
    <text evidence="10">The sequence shown here is derived from an EMBL/GenBank/DDBJ whole genome shotgun (WGS) entry which is preliminary data.</text>
</comment>
<evidence type="ECO:0000256" key="7">
    <source>
        <dbReference type="ARBA" id="ARBA00023461"/>
    </source>
</evidence>
<dbReference type="GO" id="GO:0000139">
    <property type="term" value="C:Golgi membrane"/>
    <property type="evidence" value="ECO:0007669"/>
    <property type="project" value="UniProtKB-SubCell"/>
</dbReference>
<evidence type="ECO:0000256" key="6">
    <source>
        <dbReference type="ARBA" id="ARBA00023180"/>
    </source>
</evidence>
<dbReference type="AlphaFoldDB" id="A0AAE0UNY8"/>
<dbReference type="Pfam" id="PF10218">
    <property type="entry name" value="SPRING1"/>
    <property type="match status" value="2"/>
</dbReference>
<feature type="transmembrane region" description="Helical" evidence="9">
    <location>
        <begin position="12"/>
        <end position="29"/>
    </location>
</feature>
<reference evidence="10" key="1">
    <citation type="submission" date="2023-06" db="EMBL/GenBank/DDBJ databases">
        <title>Male Hemibagrus guttatus genome.</title>
        <authorList>
            <person name="Bian C."/>
        </authorList>
    </citation>
    <scope>NUCLEOTIDE SEQUENCE</scope>
    <source>
        <strain evidence="10">Male_cb2023</strain>
        <tissue evidence="10">Muscle</tissue>
    </source>
</reference>
<name>A0AAE0UNY8_9TELE</name>
<comment type="subcellular location">
    <subcellularLocation>
        <location evidence="1">Golgi apparatus membrane</location>
        <topology evidence="1">Single-pass membrane protein</topology>
    </subcellularLocation>
</comment>
<proteinExistence type="inferred from homology"/>
<sequence>MVLRRLLRRRWVLGVVFGFSLIYFLTSTLKQEERSMRDRTLLEARESDHPIAWKVKFNLGNSSGQITQCRNSIQGKSLLTDELGYVCERKDLLVNGCCNVNAPRSGQYRVTPSQPLLEHFLNRAAEGFGNLFTAVEDHFELCLAKCRTSSQSVQHENTYRNPPAKYCYGESPPELLPI</sequence>
<keyword evidence="4" id="KW-0333">Golgi apparatus</keyword>
<accession>A0AAE0UNY8</accession>